<name>A0A9Q1ESC4_SYNKA</name>
<dbReference type="Proteomes" id="UP001152622">
    <property type="component" value="Chromosome 13"/>
</dbReference>
<evidence type="ECO:0000313" key="2">
    <source>
        <dbReference type="Proteomes" id="UP001152622"/>
    </source>
</evidence>
<organism evidence="1 2">
    <name type="scientific">Synaphobranchus kaupii</name>
    <name type="common">Kaup's arrowtooth eel</name>
    <dbReference type="NCBI Taxonomy" id="118154"/>
    <lineage>
        <taxon>Eukaryota</taxon>
        <taxon>Metazoa</taxon>
        <taxon>Chordata</taxon>
        <taxon>Craniata</taxon>
        <taxon>Vertebrata</taxon>
        <taxon>Euteleostomi</taxon>
        <taxon>Actinopterygii</taxon>
        <taxon>Neopterygii</taxon>
        <taxon>Teleostei</taxon>
        <taxon>Anguilliformes</taxon>
        <taxon>Synaphobranchidae</taxon>
        <taxon>Synaphobranchus</taxon>
    </lineage>
</organism>
<dbReference type="AlphaFoldDB" id="A0A9Q1ESC4"/>
<proteinExistence type="predicted"/>
<keyword evidence="2" id="KW-1185">Reference proteome</keyword>
<gene>
    <name evidence="1" type="ORF">SKAU_G00314180</name>
</gene>
<protein>
    <submittedName>
        <fullName evidence="1">Uncharacterized protein</fullName>
    </submittedName>
</protein>
<comment type="caution">
    <text evidence="1">The sequence shown here is derived from an EMBL/GenBank/DDBJ whole genome shotgun (WGS) entry which is preliminary data.</text>
</comment>
<dbReference type="EMBL" id="JAINUF010000013">
    <property type="protein sequence ID" value="KAJ8344089.1"/>
    <property type="molecule type" value="Genomic_DNA"/>
</dbReference>
<sequence length="75" mass="8110">MDCTGPTEPVSYRQNLASGAIAMKLDGDYFTRGQNLPICLCSQGISEVMFQHIPCAPLEPFVNAAYCGYGLLCAF</sequence>
<accession>A0A9Q1ESC4</accession>
<evidence type="ECO:0000313" key="1">
    <source>
        <dbReference type="EMBL" id="KAJ8344089.1"/>
    </source>
</evidence>
<reference evidence="1" key="1">
    <citation type="journal article" date="2023" name="Science">
        <title>Genome structures resolve the early diversification of teleost fishes.</title>
        <authorList>
            <person name="Parey E."/>
            <person name="Louis A."/>
            <person name="Montfort J."/>
            <person name="Bouchez O."/>
            <person name="Roques C."/>
            <person name="Iampietro C."/>
            <person name="Lluch J."/>
            <person name="Castinel A."/>
            <person name="Donnadieu C."/>
            <person name="Desvignes T."/>
            <person name="Floi Bucao C."/>
            <person name="Jouanno E."/>
            <person name="Wen M."/>
            <person name="Mejri S."/>
            <person name="Dirks R."/>
            <person name="Jansen H."/>
            <person name="Henkel C."/>
            <person name="Chen W.J."/>
            <person name="Zahm M."/>
            <person name="Cabau C."/>
            <person name="Klopp C."/>
            <person name="Thompson A.W."/>
            <person name="Robinson-Rechavi M."/>
            <person name="Braasch I."/>
            <person name="Lecointre G."/>
            <person name="Bobe J."/>
            <person name="Postlethwait J.H."/>
            <person name="Berthelot C."/>
            <person name="Roest Crollius H."/>
            <person name="Guiguen Y."/>
        </authorList>
    </citation>
    <scope>NUCLEOTIDE SEQUENCE</scope>
    <source>
        <strain evidence="1">WJC10195</strain>
    </source>
</reference>